<dbReference type="GO" id="GO:0046316">
    <property type="term" value="F:gluconokinase activity"/>
    <property type="evidence" value="ECO:0007669"/>
    <property type="project" value="UniProtKB-EC"/>
</dbReference>
<evidence type="ECO:0000256" key="6">
    <source>
        <dbReference type="ARBA" id="ARBA00022777"/>
    </source>
</evidence>
<keyword evidence="6 9" id="KW-0418">Kinase</keyword>
<comment type="catalytic activity">
    <reaction evidence="8 9">
        <text>D-gluconate + ATP = 6-phospho-D-gluconate + ADP + H(+)</text>
        <dbReference type="Rhea" id="RHEA:19433"/>
        <dbReference type="ChEBI" id="CHEBI:15378"/>
        <dbReference type="ChEBI" id="CHEBI:18391"/>
        <dbReference type="ChEBI" id="CHEBI:30616"/>
        <dbReference type="ChEBI" id="CHEBI:58759"/>
        <dbReference type="ChEBI" id="CHEBI:456216"/>
        <dbReference type="EC" id="2.7.1.12"/>
    </reaction>
</comment>
<sequence length="255" mass="28466">MWRFSSVFHTVPPSLDISLLYFLEAATMSAQAVAHLPPTPPHEPAKLSRMASSNSTGPRPQHKHIWVITGPAGCGKTSVAEHLHSSFQFPYLEGDTYDGRLTCSPKFHTPENVKKMREGTPLTDADRWDWLILLREEALKTLGASSDLEGVVVTCSALKRKYRDVFRLATYHNPDVLVHFVFLNASESLLMDRVRARQNHYMKDYMVRSQFESLEAPQKDETDVLSVEASGTSVEVQELALAVVNKVVESDAGIA</sequence>
<dbReference type="AlphaFoldDB" id="A0A3M6WPE0"/>
<feature type="region of interest" description="Disordered" evidence="10">
    <location>
        <begin position="36"/>
        <end position="61"/>
    </location>
</feature>
<proteinExistence type="inferred from homology"/>
<dbReference type="NCBIfam" id="TIGR01313">
    <property type="entry name" value="therm_gnt_kin"/>
    <property type="match status" value="1"/>
</dbReference>
<accession>A0A3M6WPE0</accession>
<evidence type="ECO:0000256" key="10">
    <source>
        <dbReference type="SAM" id="MobiDB-lite"/>
    </source>
</evidence>
<dbReference type="PANTHER" id="PTHR43442">
    <property type="entry name" value="GLUCONOKINASE-RELATED"/>
    <property type="match status" value="1"/>
</dbReference>
<evidence type="ECO:0000256" key="2">
    <source>
        <dbReference type="ARBA" id="ARBA00008420"/>
    </source>
</evidence>
<protein>
    <recommendedName>
        <fullName evidence="3 9">Gluconokinase</fullName>
        <ecNumber evidence="3 9">2.7.1.12</ecNumber>
    </recommendedName>
</protein>
<dbReference type="InterPro" id="IPR006001">
    <property type="entry name" value="Therm_gnt_kin"/>
</dbReference>
<dbReference type="UniPathway" id="UPA00792"/>
<dbReference type="SUPFAM" id="SSF52540">
    <property type="entry name" value="P-loop containing nucleoside triphosphate hydrolases"/>
    <property type="match status" value="1"/>
</dbReference>
<dbReference type="EMBL" id="QWIJ01000642">
    <property type="protein sequence ID" value="RMX80108.1"/>
    <property type="molecule type" value="Genomic_DNA"/>
</dbReference>
<organism evidence="11 12">
    <name type="scientific">Hortaea werneckii</name>
    <name type="common">Black yeast</name>
    <name type="synonym">Cladosporium werneckii</name>
    <dbReference type="NCBI Taxonomy" id="91943"/>
    <lineage>
        <taxon>Eukaryota</taxon>
        <taxon>Fungi</taxon>
        <taxon>Dikarya</taxon>
        <taxon>Ascomycota</taxon>
        <taxon>Pezizomycotina</taxon>
        <taxon>Dothideomycetes</taxon>
        <taxon>Dothideomycetidae</taxon>
        <taxon>Mycosphaerellales</taxon>
        <taxon>Teratosphaeriaceae</taxon>
        <taxon>Hortaea</taxon>
    </lineage>
</organism>
<dbReference type="OrthoDB" id="275177at2759"/>
<dbReference type="Gene3D" id="3.40.50.300">
    <property type="entry name" value="P-loop containing nucleotide triphosphate hydrolases"/>
    <property type="match status" value="1"/>
</dbReference>
<dbReference type="PANTHER" id="PTHR43442:SF3">
    <property type="entry name" value="GLUCONOKINASE-RELATED"/>
    <property type="match status" value="1"/>
</dbReference>
<dbReference type="Pfam" id="PF13671">
    <property type="entry name" value="AAA_33"/>
    <property type="match status" value="1"/>
</dbReference>
<keyword evidence="4 9" id="KW-0808">Transferase</keyword>
<dbReference type="GO" id="GO:0005975">
    <property type="term" value="P:carbohydrate metabolic process"/>
    <property type="evidence" value="ECO:0007669"/>
    <property type="project" value="InterPro"/>
</dbReference>
<gene>
    <name evidence="11" type="ORF">D0869_07803</name>
</gene>
<evidence type="ECO:0000256" key="4">
    <source>
        <dbReference type="ARBA" id="ARBA00022679"/>
    </source>
</evidence>
<keyword evidence="5 9" id="KW-0547">Nucleotide-binding</keyword>
<evidence type="ECO:0000256" key="8">
    <source>
        <dbReference type="ARBA" id="ARBA00048090"/>
    </source>
</evidence>
<evidence type="ECO:0000256" key="9">
    <source>
        <dbReference type="RuleBase" id="RU363066"/>
    </source>
</evidence>
<evidence type="ECO:0000256" key="7">
    <source>
        <dbReference type="ARBA" id="ARBA00022840"/>
    </source>
</evidence>
<dbReference type="GO" id="GO:0005524">
    <property type="term" value="F:ATP binding"/>
    <property type="evidence" value="ECO:0007669"/>
    <property type="project" value="UniProtKB-KW"/>
</dbReference>
<keyword evidence="7 9" id="KW-0067">ATP-binding</keyword>
<evidence type="ECO:0000256" key="5">
    <source>
        <dbReference type="ARBA" id="ARBA00022741"/>
    </source>
</evidence>
<dbReference type="CDD" id="cd02021">
    <property type="entry name" value="GntK"/>
    <property type="match status" value="1"/>
</dbReference>
<name>A0A3M6WPE0_HORWE</name>
<comment type="similarity">
    <text evidence="2 9">Belongs to the gluconokinase GntK/GntV family.</text>
</comment>
<comment type="caution">
    <text evidence="11">The sequence shown here is derived from an EMBL/GenBank/DDBJ whole genome shotgun (WGS) entry which is preliminary data.</text>
</comment>
<dbReference type="EC" id="2.7.1.12" evidence="3 9"/>
<evidence type="ECO:0000256" key="3">
    <source>
        <dbReference type="ARBA" id="ARBA00012054"/>
    </source>
</evidence>
<dbReference type="GO" id="GO:0005737">
    <property type="term" value="C:cytoplasm"/>
    <property type="evidence" value="ECO:0007669"/>
    <property type="project" value="TreeGrafter"/>
</dbReference>
<dbReference type="Proteomes" id="UP000281245">
    <property type="component" value="Unassembled WGS sequence"/>
</dbReference>
<dbReference type="InterPro" id="IPR027417">
    <property type="entry name" value="P-loop_NTPase"/>
</dbReference>
<comment type="pathway">
    <text evidence="1 9">Carbohydrate acid metabolism; D-gluconate degradation.</text>
</comment>
<evidence type="ECO:0000313" key="12">
    <source>
        <dbReference type="Proteomes" id="UP000281245"/>
    </source>
</evidence>
<evidence type="ECO:0000256" key="1">
    <source>
        <dbReference type="ARBA" id="ARBA00004875"/>
    </source>
</evidence>
<reference evidence="11 12" key="1">
    <citation type="journal article" date="2018" name="BMC Genomics">
        <title>Genomic evidence for intraspecific hybridization in a clonal and extremely halotolerant yeast.</title>
        <authorList>
            <person name="Gostincar C."/>
            <person name="Stajich J.E."/>
            <person name="Zupancic J."/>
            <person name="Zalar P."/>
            <person name="Gunde-Cimerman N."/>
        </authorList>
    </citation>
    <scope>NUCLEOTIDE SEQUENCE [LARGE SCALE GENOMIC DNA]</scope>
    <source>
        <strain evidence="11 12">EXF-6656</strain>
    </source>
</reference>
<evidence type="ECO:0000313" key="11">
    <source>
        <dbReference type="EMBL" id="RMX80108.1"/>
    </source>
</evidence>